<reference evidence="1" key="1">
    <citation type="submission" date="2021-01" db="EMBL/GenBank/DDBJ databases">
        <authorList>
            <person name="Corre E."/>
            <person name="Pelletier E."/>
            <person name="Niang G."/>
            <person name="Scheremetjew M."/>
            <person name="Finn R."/>
            <person name="Kale V."/>
            <person name="Holt S."/>
            <person name="Cochrane G."/>
            <person name="Meng A."/>
            <person name="Brown T."/>
            <person name="Cohen L."/>
        </authorList>
    </citation>
    <scope>NUCLEOTIDE SEQUENCE</scope>
    <source>
        <strain evidence="1">CT5</strain>
    </source>
</reference>
<protein>
    <submittedName>
        <fullName evidence="1">Uncharacterized protein</fullName>
    </submittedName>
</protein>
<sequence>MGMSRVRSTFDIHRELESDTQSISTPQRYTDFDQHHAKKYNFQRRMKEDIFDKSHFYLGYSSNKRSDLGNRLKAIEKSVSTPVQDLTHRSLGKSTFKSMTIPKHFCTDKI</sequence>
<dbReference type="AlphaFoldDB" id="A0A7S3K7Z4"/>
<organism evidence="1">
    <name type="scientific">Euplotes crassus</name>
    <dbReference type="NCBI Taxonomy" id="5936"/>
    <lineage>
        <taxon>Eukaryota</taxon>
        <taxon>Sar</taxon>
        <taxon>Alveolata</taxon>
        <taxon>Ciliophora</taxon>
        <taxon>Intramacronucleata</taxon>
        <taxon>Spirotrichea</taxon>
        <taxon>Hypotrichia</taxon>
        <taxon>Euplotida</taxon>
        <taxon>Euplotidae</taxon>
        <taxon>Moneuplotes</taxon>
    </lineage>
</organism>
<evidence type="ECO:0000313" key="1">
    <source>
        <dbReference type="EMBL" id="CAE0375513.1"/>
    </source>
</evidence>
<dbReference type="EMBL" id="HBIK01000984">
    <property type="protein sequence ID" value="CAE0375513.1"/>
    <property type="molecule type" value="Transcribed_RNA"/>
</dbReference>
<proteinExistence type="predicted"/>
<accession>A0A7S3K7Z4</accession>
<name>A0A7S3K7Z4_EUPCR</name>
<gene>
    <name evidence="1" type="ORF">ECRA1380_LOCUS464</name>
</gene>